<protein>
    <submittedName>
        <fullName evidence="1">Uncharacterized protein</fullName>
    </submittedName>
</protein>
<dbReference type="InterPro" id="IPR035126">
    <property type="entry name" value="SCVP"/>
</dbReference>
<keyword evidence="2" id="KW-1185">Reference proteome</keyword>
<organism evidence="1 2">
    <name type="scientific">Oesophagostomum dentatum</name>
    <name type="common">Nodular worm</name>
    <dbReference type="NCBI Taxonomy" id="61180"/>
    <lineage>
        <taxon>Eukaryota</taxon>
        <taxon>Metazoa</taxon>
        <taxon>Ecdysozoa</taxon>
        <taxon>Nematoda</taxon>
        <taxon>Chromadorea</taxon>
        <taxon>Rhabditida</taxon>
        <taxon>Rhabditina</taxon>
        <taxon>Rhabditomorpha</taxon>
        <taxon>Strongyloidea</taxon>
        <taxon>Strongylidae</taxon>
        <taxon>Oesophagostomum</taxon>
    </lineage>
</organism>
<dbReference type="EMBL" id="KN553539">
    <property type="protein sequence ID" value="KHJ89968.1"/>
    <property type="molecule type" value="Genomic_DNA"/>
</dbReference>
<dbReference type="AlphaFoldDB" id="A0A0B1SXC4"/>
<name>A0A0B1SXC4_OESDE</name>
<gene>
    <name evidence="1" type="ORF">OESDEN_10197</name>
</gene>
<dbReference type="OrthoDB" id="5808834at2759"/>
<dbReference type="Pfam" id="PF17619">
    <property type="entry name" value="SCVP"/>
    <property type="match status" value="1"/>
</dbReference>
<dbReference type="Proteomes" id="UP000053660">
    <property type="component" value="Unassembled WGS sequence"/>
</dbReference>
<sequence length="142" mass="16448">MIDSLTSSLRFLKVLEKANASPWEMIEVKLVSEHYKDTAEHSALDDFQELFDEFAETHGLHYNKRNFRILESYPNGMPMAKYGIRNTNCEEFRQFLSGIKAQKYHLQYASVKCGPMTFSYCMAFSCNPYEFRGSSTTTPNVK</sequence>
<accession>A0A0B1SXC4</accession>
<evidence type="ECO:0000313" key="2">
    <source>
        <dbReference type="Proteomes" id="UP000053660"/>
    </source>
</evidence>
<proteinExistence type="predicted"/>
<evidence type="ECO:0000313" key="1">
    <source>
        <dbReference type="EMBL" id="KHJ89968.1"/>
    </source>
</evidence>
<reference evidence="1 2" key="1">
    <citation type="submission" date="2014-03" db="EMBL/GenBank/DDBJ databases">
        <title>Draft genome of the hookworm Oesophagostomum dentatum.</title>
        <authorList>
            <person name="Mitreva M."/>
        </authorList>
    </citation>
    <scope>NUCLEOTIDE SEQUENCE [LARGE SCALE GENOMIC DNA]</scope>
    <source>
        <strain evidence="1 2">OD-Hann</strain>
    </source>
</reference>